<proteinExistence type="predicted"/>
<accession>A0AAV7SAP0</accession>
<feature type="compositionally biased region" description="Polar residues" evidence="1">
    <location>
        <begin position="356"/>
        <end position="367"/>
    </location>
</feature>
<dbReference type="PANTHER" id="PTHR15117:SF9">
    <property type="entry name" value="ATAXIN-7-LIKE PROTEIN 1"/>
    <property type="match status" value="1"/>
</dbReference>
<feature type="region of interest" description="Disordered" evidence="1">
    <location>
        <begin position="90"/>
        <end position="127"/>
    </location>
</feature>
<evidence type="ECO:0000259" key="2">
    <source>
        <dbReference type="PROSITE" id="PS51505"/>
    </source>
</evidence>
<feature type="region of interest" description="Disordered" evidence="1">
    <location>
        <begin position="189"/>
        <end position="227"/>
    </location>
</feature>
<feature type="region of interest" description="Disordered" evidence="1">
    <location>
        <begin position="356"/>
        <end position="386"/>
    </location>
</feature>
<evidence type="ECO:0000256" key="1">
    <source>
        <dbReference type="SAM" id="MobiDB-lite"/>
    </source>
</evidence>
<dbReference type="AlphaFoldDB" id="A0AAV7SAP0"/>
<evidence type="ECO:0000313" key="3">
    <source>
        <dbReference type="EMBL" id="KAJ1161297.1"/>
    </source>
</evidence>
<dbReference type="InterPro" id="IPR013243">
    <property type="entry name" value="SCA7_dom"/>
</dbReference>
<comment type="caution">
    <text evidence="3">The sequence shown here is derived from an EMBL/GenBank/DDBJ whole genome shotgun (WGS) entry which is preliminary data.</text>
</comment>
<dbReference type="Proteomes" id="UP001066276">
    <property type="component" value="Chromosome 4_2"/>
</dbReference>
<organism evidence="3 4">
    <name type="scientific">Pleurodeles waltl</name>
    <name type="common">Iberian ribbed newt</name>
    <dbReference type="NCBI Taxonomy" id="8319"/>
    <lineage>
        <taxon>Eukaryota</taxon>
        <taxon>Metazoa</taxon>
        <taxon>Chordata</taxon>
        <taxon>Craniata</taxon>
        <taxon>Vertebrata</taxon>
        <taxon>Euteleostomi</taxon>
        <taxon>Amphibia</taxon>
        <taxon>Batrachia</taxon>
        <taxon>Caudata</taxon>
        <taxon>Salamandroidea</taxon>
        <taxon>Salamandridae</taxon>
        <taxon>Pleurodelinae</taxon>
        <taxon>Pleurodeles</taxon>
    </lineage>
</organism>
<dbReference type="EMBL" id="JANPWB010000008">
    <property type="protein sequence ID" value="KAJ1161297.1"/>
    <property type="molecule type" value="Genomic_DNA"/>
</dbReference>
<reference evidence="3" key="1">
    <citation type="journal article" date="2022" name="bioRxiv">
        <title>Sequencing and chromosome-scale assembly of the giantPleurodeles waltlgenome.</title>
        <authorList>
            <person name="Brown T."/>
            <person name="Elewa A."/>
            <person name="Iarovenko S."/>
            <person name="Subramanian E."/>
            <person name="Araus A.J."/>
            <person name="Petzold A."/>
            <person name="Susuki M."/>
            <person name="Suzuki K.-i.T."/>
            <person name="Hayashi T."/>
            <person name="Toyoda A."/>
            <person name="Oliveira C."/>
            <person name="Osipova E."/>
            <person name="Leigh N.D."/>
            <person name="Simon A."/>
            <person name="Yun M.H."/>
        </authorList>
    </citation>
    <scope>NUCLEOTIDE SEQUENCE</scope>
    <source>
        <strain evidence="3">20211129_DDA</strain>
        <tissue evidence="3">Liver</tissue>
    </source>
</reference>
<dbReference type="PROSITE" id="PS51505">
    <property type="entry name" value="SCA7"/>
    <property type="match status" value="1"/>
</dbReference>
<keyword evidence="4" id="KW-1185">Reference proteome</keyword>
<feature type="domain" description="SCA7" evidence="2">
    <location>
        <begin position="222"/>
        <end position="289"/>
    </location>
</feature>
<dbReference type="Pfam" id="PF08313">
    <property type="entry name" value="SCA7"/>
    <property type="match status" value="1"/>
</dbReference>
<protein>
    <recommendedName>
        <fullName evidence="2">SCA7 domain-containing protein</fullName>
    </recommendedName>
</protein>
<dbReference type="Gene3D" id="6.10.140.670">
    <property type="match status" value="1"/>
</dbReference>
<dbReference type="PANTHER" id="PTHR15117">
    <property type="entry name" value="ATAXIN 7 RELATED"/>
    <property type="match status" value="1"/>
</dbReference>
<gene>
    <name evidence="3" type="ORF">NDU88_001784</name>
</gene>
<dbReference type="InterPro" id="IPR052237">
    <property type="entry name" value="Ataxin-7-like_regulator"/>
</dbReference>
<sequence length="494" mass="54417">MWKYYRLSSEELVCVVIGAGCQLLALQRQQDCGQSSTARRVGAARLLTQSPQLCRLHEPRYGPMCKSPPAPSSLLVICKTTVVQMKPKESILSPSPLGNGSKPFRRSKDNGFTSSVKQPHKVISSKVPKDKLRVPVVSLEKIPNLVKADRPSLKLNFASKTDVTSSSASSSTASVSSLLKPAVVSKYMEPSPKKVGNGIGPTSTSTDKKHQNGPKGNSKPCKRRSERVFDPNKHCGVLDPETKKPCTRSLTCKTHSLSHRRAVPGRHKHFDILLAEHKAEHKAQSKEKEVTKDREHLQPMRETNQSLPSHPQGSSLAKPVNGFQEPIVTLPSKYRPVNGVPPRSSCANTLDIRSSASHAAQVSQPPVTSVGEDLASRLSSEEEDPDVAEDLEKLHCLFSRHHPRPIKICSFGSRLMGRGYFVFDRRWDRFRYALNSMVEKHLNSQMWKQKQERLDPGALADLLAGGRQPTQRAALGPVVSAPEKRAALLSSQVC</sequence>
<evidence type="ECO:0000313" key="4">
    <source>
        <dbReference type="Proteomes" id="UP001066276"/>
    </source>
</evidence>
<name>A0AAV7SAP0_PLEWA</name>